<sequence>MAGPRRSRCSCIRGAFSILSSSGVKRRRRRAIFCTKFLDAYCGYSEDGSLQADCGLNFTSGEHQKGIKPLLMHSMPEAEDLGDVFHLEDPQLVLTPGKSVLLVTESHRDIYMEPENDFQTPVEITGKDTAVFPSKSVESYELPQKSRTTAESEWPRLPECPSPMEIEPSGSVGFLESSITAAQLPEWDGDMCEQRANVSNSRMHW</sequence>
<dbReference type="AlphaFoldDB" id="A0A8J4JDY8"/>
<name>A0A8J4JDY8_EUDMI</name>
<dbReference type="Proteomes" id="UP000782854">
    <property type="component" value="Unassembled WGS sequence"/>
</dbReference>
<feature type="non-terminal residue" evidence="1">
    <location>
        <position position="205"/>
    </location>
</feature>
<keyword evidence="2" id="KW-1185">Reference proteome</keyword>
<evidence type="ECO:0000313" key="1">
    <source>
        <dbReference type="EMBL" id="KAF1519412.1"/>
    </source>
</evidence>
<protein>
    <submittedName>
        <fullName evidence="1">Uncharacterized protein</fullName>
    </submittedName>
</protein>
<dbReference type="OrthoDB" id="9031638at2759"/>
<comment type="caution">
    <text evidence="1">The sequence shown here is derived from an EMBL/GenBank/DDBJ whole genome shotgun (WGS) entry which is preliminary data.</text>
</comment>
<gene>
    <name evidence="1" type="ORF">FQV19_0011025</name>
</gene>
<evidence type="ECO:0000313" key="2">
    <source>
        <dbReference type="Proteomes" id="UP000782854"/>
    </source>
</evidence>
<reference evidence="1" key="1">
    <citation type="journal article" date="2019" name="Gigascience">
        <title>High-coverage genomes to elucidate the evolution of penguins.</title>
        <authorList>
            <person name="Pan H."/>
            <person name="Cole T.L."/>
            <person name="Bi X."/>
            <person name="Fang M."/>
            <person name="Zhou C."/>
            <person name="Yang Z."/>
            <person name="Ksepka D.T."/>
            <person name="Hart T."/>
            <person name="Bouzat J.L."/>
            <person name="Argilla L.S."/>
            <person name="Bertelsen M.F."/>
            <person name="Boersma P.D."/>
            <person name="Bost C.A."/>
            <person name="Cherel Y."/>
            <person name="Dann P."/>
            <person name="Fiddaman S.R."/>
            <person name="Howard P."/>
            <person name="Labuschagne K."/>
            <person name="Mattern T."/>
            <person name="Miller G."/>
            <person name="Parker P."/>
            <person name="Phillips R.A."/>
            <person name="Quillfeldt P."/>
            <person name="Ryan P.G."/>
            <person name="Taylor H."/>
            <person name="Thompson D.R."/>
            <person name="Young M.J."/>
            <person name="Ellegaard M.R."/>
            <person name="Gilbert M.T.P."/>
            <person name="Sinding M.S."/>
            <person name="Pacheco G."/>
            <person name="Shepherd L.D."/>
            <person name="Tennyson A.J.D."/>
            <person name="Grosser S."/>
            <person name="Kay E."/>
            <person name="Nupen L.J."/>
            <person name="Ellenberg U."/>
            <person name="Houston D.M."/>
            <person name="Reeve A.H."/>
            <person name="Johnson K."/>
            <person name="Masello J.F."/>
            <person name="Stracke T."/>
            <person name="McKinlay B."/>
            <person name="Borboroglu P.G."/>
            <person name="Zhang D.X."/>
            <person name="Zhang G."/>
        </authorList>
    </citation>
    <scope>NUCLEOTIDE SEQUENCE</scope>
    <source>
        <strain evidence="1">Gonzo</strain>
    </source>
</reference>
<dbReference type="EMBL" id="VULC01015799">
    <property type="protein sequence ID" value="KAF1519412.1"/>
    <property type="molecule type" value="Genomic_DNA"/>
</dbReference>
<proteinExistence type="predicted"/>
<accession>A0A8J4JDY8</accession>
<organism evidence="1 2">
    <name type="scientific">Eudyptula minor</name>
    <name type="common">Little blue penguin</name>
    <name type="synonym">Aptenodytes minor</name>
    <dbReference type="NCBI Taxonomy" id="37083"/>
    <lineage>
        <taxon>Eukaryota</taxon>
        <taxon>Metazoa</taxon>
        <taxon>Chordata</taxon>
        <taxon>Craniata</taxon>
        <taxon>Vertebrata</taxon>
        <taxon>Euteleostomi</taxon>
        <taxon>Archelosauria</taxon>
        <taxon>Archosauria</taxon>
        <taxon>Dinosauria</taxon>
        <taxon>Saurischia</taxon>
        <taxon>Theropoda</taxon>
        <taxon>Coelurosauria</taxon>
        <taxon>Aves</taxon>
        <taxon>Neognathae</taxon>
        <taxon>Neoaves</taxon>
        <taxon>Aequornithes</taxon>
        <taxon>Sphenisciformes</taxon>
        <taxon>Spheniscidae</taxon>
        <taxon>Eudyptula</taxon>
    </lineage>
</organism>
<feature type="non-terminal residue" evidence="1">
    <location>
        <position position="1"/>
    </location>
</feature>